<comment type="caution">
    <text evidence="6">The sequence shown here is derived from an EMBL/GenBank/DDBJ whole genome shotgun (WGS) entry which is preliminary data.</text>
</comment>
<protein>
    <submittedName>
        <fullName evidence="6">ABC transporter ATP-binding protein</fullName>
    </submittedName>
</protein>
<proteinExistence type="inferred from homology"/>
<dbReference type="RefSeq" id="WP_302040408.1">
    <property type="nucleotide sequence ID" value="NZ_JAUKPO010000020.1"/>
</dbReference>
<evidence type="ECO:0000256" key="3">
    <source>
        <dbReference type="ARBA" id="ARBA00022741"/>
    </source>
</evidence>
<gene>
    <name evidence="6" type="ORF">Q0590_25225</name>
</gene>
<evidence type="ECO:0000259" key="5">
    <source>
        <dbReference type="PROSITE" id="PS50893"/>
    </source>
</evidence>
<dbReference type="SMART" id="SM00382">
    <property type="entry name" value="AAA"/>
    <property type="match status" value="1"/>
</dbReference>
<dbReference type="Pfam" id="PF00005">
    <property type="entry name" value="ABC_tran"/>
    <property type="match status" value="1"/>
</dbReference>
<name>A0ABT8RE33_9BACT</name>
<accession>A0ABT8RE33</accession>
<dbReference type="InterPro" id="IPR027417">
    <property type="entry name" value="P-loop_NTPase"/>
</dbReference>
<keyword evidence="7" id="KW-1185">Reference proteome</keyword>
<sequence>MIQVKNLVVGFEKDIVLNNLSFEVEKGAKVAIKGLSGSGKSTLLKTLMGFIIPQSGEIKILGKPLHKNHILYIRSNIAWLPQELNLSLNNARDLLIMPFSFARNKALTPDEKDIESIFFDLGLECNLLNKSLHEISGGQKQRIALASCVLLKRPLLFLDEPTSALDAISKHKVISYLFGNPELTILSLSHDEDWIRHSSLVIDLSSSETRVNQP</sequence>
<reference evidence="6" key="1">
    <citation type="submission" date="2023-07" db="EMBL/GenBank/DDBJ databases">
        <title>The genome sequence of Rhodocytophaga aerolata KACC 12507.</title>
        <authorList>
            <person name="Zhang X."/>
        </authorList>
    </citation>
    <scope>NUCLEOTIDE SEQUENCE</scope>
    <source>
        <strain evidence="6">KACC 12507</strain>
    </source>
</reference>
<dbReference type="Gene3D" id="3.40.50.300">
    <property type="entry name" value="P-loop containing nucleotide triphosphate hydrolases"/>
    <property type="match status" value="1"/>
</dbReference>
<feature type="domain" description="ABC transporter" evidence="5">
    <location>
        <begin position="2"/>
        <end position="214"/>
    </location>
</feature>
<dbReference type="SUPFAM" id="SSF52540">
    <property type="entry name" value="P-loop containing nucleoside triphosphate hydrolases"/>
    <property type="match status" value="1"/>
</dbReference>
<dbReference type="InterPro" id="IPR003593">
    <property type="entry name" value="AAA+_ATPase"/>
</dbReference>
<evidence type="ECO:0000313" key="6">
    <source>
        <dbReference type="EMBL" id="MDO1449604.1"/>
    </source>
</evidence>
<dbReference type="PROSITE" id="PS50893">
    <property type="entry name" value="ABC_TRANSPORTER_2"/>
    <property type="match status" value="1"/>
</dbReference>
<dbReference type="CDD" id="cd03225">
    <property type="entry name" value="ABC_cobalt_CbiO_domain1"/>
    <property type="match status" value="1"/>
</dbReference>
<dbReference type="PANTHER" id="PTHR42734:SF17">
    <property type="entry name" value="METAL TRANSPORT SYSTEM ATP-BINDING PROTEIN TM_0124-RELATED"/>
    <property type="match status" value="1"/>
</dbReference>
<dbReference type="PANTHER" id="PTHR42734">
    <property type="entry name" value="METAL TRANSPORT SYSTEM ATP-BINDING PROTEIN TM_0124-RELATED"/>
    <property type="match status" value="1"/>
</dbReference>
<dbReference type="InterPro" id="IPR015856">
    <property type="entry name" value="ABC_transpr_CbiO/EcfA_su"/>
</dbReference>
<evidence type="ECO:0000256" key="4">
    <source>
        <dbReference type="ARBA" id="ARBA00022840"/>
    </source>
</evidence>
<dbReference type="EMBL" id="JAUKPO010000020">
    <property type="protein sequence ID" value="MDO1449604.1"/>
    <property type="molecule type" value="Genomic_DNA"/>
</dbReference>
<evidence type="ECO:0000313" key="7">
    <source>
        <dbReference type="Proteomes" id="UP001168528"/>
    </source>
</evidence>
<dbReference type="InterPro" id="IPR050153">
    <property type="entry name" value="Metal_Ion_Import_ABC"/>
</dbReference>
<keyword evidence="3" id="KW-0547">Nucleotide-binding</keyword>
<keyword evidence="2" id="KW-0813">Transport</keyword>
<evidence type="ECO:0000256" key="2">
    <source>
        <dbReference type="ARBA" id="ARBA00022448"/>
    </source>
</evidence>
<dbReference type="PROSITE" id="PS00211">
    <property type="entry name" value="ABC_TRANSPORTER_1"/>
    <property type="match status" value="1"/>
</dbReference>
<dbReference type="InterPro" id="IPR017871">
    <property type="entry name" value="ABC_transporter-like_CS"/>
</dbReference>
<dbReference type="InterPro" id="IPR003439">
    <property type="entry name" value="ABC_transporter-like_ATP-bd"/>
</dbReference>
<evidence type="ECO:0000256" key="1">
    <source>
        <dbReference type="ARBA" id="ARBA00005417"/>
    </source>
</evidence>
<organism evidence="6 7">
    <name type="scientific">Rhodocytophaga aerolata</name>
    <dbReference type="NCBI Taxonomy" id="455078"/>
    <lineage>
        <taxon>Bacteria</taxon>
        <taxon>Pseudomonadati</taxon>
        <taxon>Bacteroidota</taxon>
        <taxon>Cytophagia</taxon>
        <taxon>Cytophagales</taxon>
        <taxon>Rhodocytophagaceae</taxon>
        <taxon>Rhodocytophaga</taxon>
    </lineage>
</organism>
<dbReference type="GO" id="GO:0005524">
    <property type="term" value="F:ATP binding"/>
    <property type="evidence" value="ECO:0007669"/>
    <property type="project" value="UniProtKB-KW"/>
</dbReference>
<comment type="similarity">
    <text evidence="1">Belongs to the ABC transporter superfamily.</text>
</comment>
<keyword evidence="4 6" id="KW-0067">ATP-binding</keyword>
<dbReference type="Proteomes" id="UP001168528">
    <property type="component" value="Unassembled WGS sequence"/>
</dbReference>